<dbReference type="KEGG" id="rst:ATY39_07785"/>
<keyword evidence="2" id="KW-0808">Transferase</keyword>
<dbReference type="SUPFAM" id="SSF55729">
    <property type="entry name" value="Acyl-CoA N-acyltransferases (Nat)"/>
    <property type="match status" value="1"/>
</dbReference>
<gene>
    <name evidence="2" type="ORF">ATY39_07785</name>
</gene>
<reference evidence="3" key="2">
    <citation type="submission" date="2016-03" db="EMBL/GenBank/DDBJ databases">
        <authorList>
            <person name="Ploux O."/>
        </authorList>
    </citation>
    <scope>NUCLEOTIDE SEQUENCE [LARGE SCALE GENOMIC DNA]</scope>
    <source>
        <strain evidence="3">PP9</strain>
    </source>
</reference>
<dbReference type="Proteomes" id="UP000076021">
    <property type="component" value="Chromosome"/>
</dbReference>
<dbReference type="GO" id="GO:0008999">
    <property type="term" value="F:protein-N-terminal-alanine acetyltransferase activity"/>
    <property type="evidence" value="ECO:0007669"/>
    <property type="project" value="TreeGrafter"/>
</dbReference>
<dbReference type="InterPro" id="IPR000182">
    <property type="entry name" value="GNAT_dom"/>
</dbReference>
<dbReference type="PANTHER" id="PTHR43792:SF9">
    <property type="entry name" value="RIBOSOMAL-PROTEIN-ALANINE ACETYLTRANSFERASE"/>
    <property type="match status" value="1"/>
</dbReference>
<proteinExistence type="predicted"/>
<sequence length="176" mass="20373">MIKELYTERLFLRKMTTSDSESLFKIWSDPEVTKFMNINSFNNISQAKEMINLLDKLSQEKRTIRYSIIELESNQIIGSCGYNSIDFENANVEIGYDISKVYWGKGYAPEAISSLIEYAFNSLNINRIEAKVEPENINSIKVLRKLNFTFEGTMRKCEKSNGKFIDLSLYSKLVTD</sequence>
<dbReference type="RefSeq" id="WP_066788169.1">
    <property type="nucleotide sequence ID" value="NZ_CP014806.1"/>
</dbReference>
<dbReference type="AlphaFoldDB" id="A0A143HCC2"/>
<feature type="domain" description="N-acetyltransferase" evidence="1">
    <location>
        <begin position="10"/>
        <end position="166"/>
    </location>
</feature>
<dbReference type="PROSITE" id="PS51186">
    <property type="entry name" value="GNAT"/>
    <property type="match status" value="1"/>
</dbReference>
<dbReference type="GO" id="GO:0005737">
    <property type="term" value="C:cytoplasm"/>
    <property type="evidence" value="ECO:0007669"/>
    <property type="project" value="TreeGrafter"/>
</dbReference>
<dbReference type="OrthoDB" id="9798081at2"/>
<evidence type="ECO:0000313" key="2">
    <source>
        <dbReference type="EMBL" id="AMW99374.1"/>
    </source>
</evidence>
<name>A0A143HCC2_9BACL</name>
<dbReference type="InterPro" id="IPR051531">
    <property type="entry name" value="N-acetyltransferase"/>
</dbReference>
<reference evidence="2 3" key="1">
    <citation type="journal article" date="2016" name="Genome Announc.">
        <title>Whole-Genome Sequence of Rummeliibacillus stabekisii Strain PP9 Isolated from Antarctic Soil.</title>
        <authorList>
            <person name="da Mota F.F."/>
            <person name="Vollu R.E."/>
            <person name="Jurelevicius D."/>
            <person name="Seldin L."/>
        </authorList>
    </citation>
    <scope>NUCLEOTIDE SEQUENCE [LARGE SCALE GENOMIC DNA]</scope>
    <source>
        <strain evidence="2 3">PP9</strain>
    </source>
</reference>
<keyword evidence="3" id="KW-1185">Reference proteome</keyword>
<dbReference type="Gene3D" id="3.40.630.30">
    <property type="match status" value="1"/>
</dbReference>
<protein>
    <submittedName>
        <fullName evidence="2">GNAT family acetyltransferase</fullName>
    </submittedName>
</protein>
<evidence type="ECO:0000259" key="1">
    <source>
        <dbReference type="PROSITE" id="PS51186"/>
    </source>
</evidence>
<dbReference type="PANTHER" id="PTHR43792">
    <property type="entry name" value="GNAT FAMILY, PUTATIVE (AFU_ORTHOLOGUE AFUA_3G00765)-RELATED-RELATED"/>
    <property type="match status" value="1"/>
</dbReference>
<evidence type="ECO:0000313" key="3">
    <source>
        <dbReference type="Proteomes" id="UP000076021"/>
    </source>
</evidence>
<organism evidence="2 3">
    <name type="scientific">Rummeliibacillus stabekisii</name>
    <dbReference type="NCBI Taxonomy" id="241244"/>
    <lineage>
        <taxon>Bacteria</taxon>
        <taxon>Bacillati</taxon>
        <taxon>Bacillota</taxon>
        <taxon>Bacilli</taxon>
        <taxon>Bacillales</taxon>
        <taxon>Caryophanaceae</taxon>
        <taxon>Rummeliibacillus</taxon>
    </lineage>
</organism>
<dbReference type="InterPro" id="IPR016181">
    <property type="entry name" value="Acyl_CoA_acyltransferase"/>
</dbReference>
<dbReference type="Pfam" id="PF13302">
    <property type="entry name" value="Acetyltransf_3"/>
    <property type="match status" value="1"/>
</dbReference>
<accession>A0A143HCC2</accession>
<dbReference type="EMBL" id="CP014806">
    <property type="protein sequence ID" value="AMW99374.1"/>
    <property type="molecule type" value="Genomic_DNA"/>
</dbReference>